<feature type="region of interest" description="Disordered" evidence="2">
    <location>
        <begin position="997"/>
        <end position="1021"/>
    </location>
</feature>
<sequence length="1787" mass="201965">MPLLPGTESYDLAVLTVVDIQSIIRNCLPLPRHSHGSAAECSQGEKVLTAAAKKTAQKRKHTETQSARRTARKLEEIQVEAHDVEKFLQVPDEEATKNIYRRFYNATSNAAVAMMICGVCAREIDLGHDEDATPRRLQAIPNSHCLVPRTAHPAHDLFEGRLLEPEGVVIEGGEVKVRICSQCSDSLAKHGDRPPRYSLANNLWIGRVPWQLQVLTFPEQLLVALLYPRVFLFKLHPRCPGTFDPSTLQRGMRGTVSTYELDSDGIASMLVGDLMPRPPAVLASVISVTYIGLGELPKNWLRSTFRVRRKVVFDALSWLKANNTKYYGHIKIDRARLAALPEDDVPLEITSLVRQSTDTGIVDQESDGYVPDHDVVPIDVAHENGQENGQEDPTARSVIDSDDPDVVPLLYVTGTVDSDLSKLSSNEMMSWGLKNLWREDKEGGYAVRHGRHPVSDFGKPRANDPEPADPDRPNFFEKAFPCLFPYGCGGLEADQPVDLKFAEHIRWTLQYHDRRFRRHETYPFVVFGISQRREALLSAKIQMRRKNFEKDARIMATITLDKLQQACREEEEKRPISDPAVRLLRQHIHSTVSRVKGSNQSRTILRSQLWSTSVYMRPWHLWITINPTDIHDPIAQIFAGEDIDLDNFVRALGPDSEKRAQNIAADPYAAAKFFHFIVRTILEILFGIEVTPFHVRSSMGILGEVAAYFAMVEAQNRASQHVHMLVSLKHAPNPDEMIELLKQGSFRERIAAYIKANLRAHVPGLETPQSVKAIPVEKDIAYSRPPNPDAADYEEQAQNLELRLARTEQVHTCRPRRCLIVTRSGRLKCKRRAPWACHSQDFIDERGNWGPKRIYEFMNGWIPGILVNCRCNNDGKLLTNGADTQNITYYVTGYAVKPQMQNHNISAILAKGYAYHLAHLDGAAAQVVDDLRDAQRLLLFRLVHAINREQELGAPMVIAYLMGWGDCYRSHHYTPIYWSSFVGALFSAFPNLRKARVETETNTEERSTDPDETLQQSEIQDAEDGNEILTLSVDSAGTIFAKCQVTDYLARGEDLSDYNLIDFFVNTYEVDISQKDRATEVEDAHDDEDQFRKPGRPKSLRVRYQKEHPAYQQKQRVVRSNGHNTLPNFIGHYFPRRDDPDNRDFYCACMLVLLKPWRNLRTDLKASSESWDHAFELFLATASKRVHDILAGIQYFHSCRSAAFESQNSADDDELPDTSARQYYDRDGEEDLGEDFTPEEQHITEESIAALVQSQVAPRELQHGLLAIEIARNAKIFPNDSSDWTLDANRIRVATATGSDLTNLMKWREQLERDLQKLNAIPEFPAEGTENNGDVRRLKDIPEGLTEPIVEAMPARIPDSTLEPIDPSKLQPDQLRAYEIIIWHLDQTLAGNEPPPLRMLLHGEGGTGKSKVITTATKAFADRGVPHLLIKAAYTGIAASLIDGKTTHNIAGIRVNGKSMSDETKRKLQELWKRYKYLILDEVSMLGKEFLALLSRNIGIAKAINGDQSFGGANVIACGDFHQFPPVAAAPSEALYYSTDHIKDSVESKVGRMIYEEFSTVVLLKQQMRVTDMVWLDFLRHLRVGNVQAHHLAMLRTLIVGRQHGPGRVADFDQPPWRDASLVTPRHAVRTQWNEEAMILIEASRALNLLERHALAAHLCKRSRRGQQNSLQVKELENEIKIAIGMKVMVTNNIETDLDLANGARGDITGIILDPDEPPVGDEEIVHLKKLPVYILVKLTRTRATQLQGVGIWGVTCQPVKATLWRRCDETRRDASRLYFSFLLFES</sequence>
<dbReference type="Pfam" id="PF14214">
    <property type="entry name" value="Helitron_like_N"/>
    <property type="match status" value="1"/>
</dbReference>
<name>A0A8H6XNS4_9AGAR</name>
<dbReference type="GO" id="GO:0006310">
    <property type="term" value="P:DNA recombination"/>
    <property type="evidence" value="ECO:0007669"/>
    <property type="project" value="UniProtKB-KW"/>
</dbReference>
<protein>
    <recommendedName>
        <fullName evidence="1">ATP-dependent DNA helicase</fullName>
        <ecNumber evidence="1">5.6.2.3</ecNumber>
    </recommendedName>
</protein>
<comment type="caution">
    <text evidence="6">The sequence shown here is derived from an EMBL/GenBank/DDBJ whole genome shotgun (WGS) entry which is preliminary data.</text>
</comment>
<dbReference type="SUPFAM" id="SSF52540">
    <property type="entry name" value="P-loop containing nucleoside triphosphate hydrolases"/>
    <property type="match status" value="2"/>
</dbReference>
<comment type="catalytic activity">
    <reaction evidence="1">
        <text>ATP + H2O = ADP + phosphate + H(+)</text>
        <dbReference type="Rhea" id="RHEA:13065"/>
        <dbReference type="ChEBI" id="CHEBI:15377"/>
        <dbReference type="ChEBI" id="CHEBI:15378"/>
        <dbReference type="ChEBI" id="CHEBI:30616"/>
        <dbReference type="ChEBI" id="CHEBI:43474"/>
        <dbReference type="ChEBI" id="CHEBI:456216"/>
        <dbReference type="EC" id="5.6.2.3"/>
    </reaction>
</comment>
<keyword evidence="1" id="KW-0227">DNA damage</keyword>
<dbReference type="EC" id="5.6.2.3" evidence="1"/>
<dbReference type="Pfam" id="PF05970">
    <property type="entry name" value="PIF1"/>
    <property type="match status" value="1"/>
</dbReference>
<comment type="similarity">
    <text evidence="1">Belongs to the helicase family.</text>
</comment>
<feature type="domain" description="Helitron helicase-like" evidence="4">
    <location>
        <begin position="504"/>
        <end position="726"/>
    </location>
</feature>
<dbReference type="EMBL" id="JACAZH010000022">
    <property type="protein sequence ID" value="KAF7343744.1"/>
    <property type="molecule type" value="Genomic_DNA"/>
</dbReference>
<dbReference type="GO" id="GO:0000723">
    <property type="term" value="P:telomere maintenance"/>
    <property type="evidence" value="ECO:0007669"/>
    <property type="project" value="InterPro"/>
</dbReference>
<comment type="cofactor">
    <cofactor evidence="1">
        <name>Mg(2+)</name>
        <dbReference type="ChEBI" id="CHEBI:18420"/>
    </cofactor>
</comment>
<keyword evidence="1 6" id="KW-0347">Helicase</keyword>
<feature type="compositionally biased region" description="Basic and acidic residues" evidence="2">
    <location>
        <begin position="458"/>
        <end position="471"/>
    </location>
</feature>
<feature type="domain" description="DUF6570" evidence="5">
    <location>
        <begin position="193"/>
        <end position="337"/>
    </location>
</feature>
<dbReference type="GO" id="GO:0005524">
    <property type="term" value="F:ATP binding"/>
    <property type="evidence" value="ECO:0007669"/>
    <property type="project" value="UniProtKB-KW"/>
</dbReference>
<feature type="compositionally biased region" description="Basic and acidic residues" evidence="2">
    <location>
        <begin position="997"/>
        <end position="1009"/>
    </location>
</feature>
<keyword evidence="1" id="KW-0234">DNA repair</keyword>
<proteinExistence type="inferred from homology"/>
<accession>A0A8H6XNS4</accession>
<keyword evidence="7" id="KW-1185">Reference proteome</keyword>
<evidence type="ECO:0000259" key="3">
    <source>
        <dbReference type="Pfam" id="PF05970"/>
    </source>
</evidence>
<evidence type="ECO:0000259" key="5">
    <source>
        <dbReference type="Pfam" id="PF20209"/>
    </source>
</evidence>
<dbReference type="OrthoDB" id="432234at2759"/>
<evidence type="ECO:0000313" key="6">
    <source>
        <dbReference type="EMBL" id="KAF7343744.1"/>
    </source>
</evidence>
<dbReference type="GO" id="GO:0043139">
    <property type="term" value="F:5'-3' DNA helicase activity"/>
    <property type="evidence" value="ECO:0007669"/>
    <property type="project" value="UniProtKB-EC"/>
</dbReference>
<dbReference type="InterPro" id="IPR046700">
    <property type="entry name" value="DUF6570"/>
</dbReference>
<dbReference type="InterPro" id="IPR010285">
    <property type="entry name" value="DNA_helicase_pif1-like_DEAD"/>
</dbReference>
<dbReference type="GO" id="GO:0016787">
    <property type="term" value="F:hydrolase activity"/>
    <property type="evidence" value="ECO:0007669"/>
    <property type="project" value="UniProtKB-KW"/>
</dbReference>
<keyword evidence="1" id="KW-0067">ATP-binding</keyword>
<dbReference type="InterPro" id="IPR025476">
    <property type="entry name" value="Helitron_helicase-like"/>
</dbReference>
<dbReference type="Proteomes" id="UP000623467">
    <property type="component" value="Unassembled WGS sequence"/>
</dbReference>
<organism evidence="6 7">
    <name type="scientific">Mycena sanguinolenta</name>
    <dbReference type="NCBI Taxonomy" id="230812"/>
    <lineage>
        <taxon>Eukaryota</taxon>
        <taxon>Fungi</taxon>
        <taxon>Dikarya</taxon>
        <taxon>Basidiomycota</taxon>
        <taxon>Agaricomycotina</taxon>
        <taxon>Agaricomycetes</taxon>
        <taxon>Agaricomycetidae</taxon>
        <taxon>Agaricales</taxon>
        <taxon>Marasmiineae</taxon>
        <taxon>Mycenaceae</taxon>
        <taxon>Mycena</taxon>
    </lineage>
</organism>
<keyword evidence="1" id="KW-0547">Nucleotide-binding</keyword>
<feature type="domain" description="DNA helicase Pif1-like DEAD-box helicase" evidence="3">
    <location>
        <begin position="1398"/>
        <end position="1534"/>
    </location>
</feature>
<keyword evidence="1" id="KW-0378">Hydrolase</keyword>
<dbReference type="GO" id="GO:0006281">
    <property type="term" value="P:DNA repair"/>
    <property type="evidence" value="ECO:0007669"/>
    <property type="project" value="UniProtKB-KW"/>
</dbReference>
<dbReference type="Pfam" id="PF20209">
    <property type="entry name" value="DUF6570"/>
    <property type="match status" value="1"/>
</dbReference>
<evidence type="ECO:0000259" key="4">
    <source>
        <dbReference type="Pfam" id="PF14214"/>
    </source>
</evidence>
<evidence type="ECO:0000256" key="1">
    <source>
        <dbReference type="RuleBase" id="RU363044"/>
    </source>
</evidence>
<evidence type="ECO:0000256" key="2">
    <source>
        <dbReference type="SAM" id="MobiDB-lite"/>
    </source>
</evidence>
<feature type="region of interest" description="Disordered" evidence="2">
    <location>
        <begin position="450"/>
        <end position="471"/>
    </location>
</feature>
<gene>
    <name evidence="6" type="ORF">MSAN_01955000</name>
</gene>
<reference evidence="6" key="1">
    <citation type="submission" date="2020-05" db="EMBL/GenBank/DDBJ databases">
        <title>Mycena genomes resolve the evolution of fungal bioluminescence.</title>
        <authorList>
            <person name="Tsai I.J."/>
        </authorList>
    </citation>
    <scope>NUCLEOTIDE SEQUENCE</scope>
    <source>
        <strain evidence="6">160909Yilan</strain>
    </source>
</reference>
<dbReference type="InterPro" id="IPR051055">
    <property type="entry name" value="PIF1_helicase"/>
</dbReference>
<dbReference type="PANTHER" id="PTHR47642">
    <property type="entry name" value="ATP-DEPENDENT DNA HELICASE"/>
    <property type="match status" value="1"/>
</dbReference>
<evidence type="ECO:0000313" key="7">
    <source>
        <dbReference type="Proteomes" id="UP000623467"/>
    </source>
</evidence>
<dbReference type="InterPro" id="IPR027417">
    <property type="entry name" value="P-loop_NTPase"/>
</dbReference>
<keyword evidence="1" id="KW-0233">DNA recombination</keyword>
<dbReference type="Gene3D" id="3.40.50.300">
    <property type="entry name" value="P-loop containing nucleotide triphosphate hydrolases"/>
    <property type="match status" value="1"/>
</dbReference>